<dbReference type="NCBIfam" id="TIGR04086">
    <property type="entry name" value="TIGR04086_membr"/>
    <property type="match status" value="1"/>
</dbReference>
<dbReference type="Proteomes" id="UP000615234">
    <property type="component" value="Unassembled WGS sequence"/>
</dbReference>
<gene>
    <name evidence="2" type="ORF">H8S09_01670</name>
</gene>
<feature type="transmembrane region" description="Helical" evidence="1">
    <location>
        <begin position="72"/>
        <end position="91"/>
    </location>
</feature>
<proteinExistence type="predicted"/>
<evidence type="ECO:0000313" key="3">
    <source>
        <dbReference type="Proteomes" id="UP000615234"/>
    </source>
</evidence>
<feature type="transmembrane region" description="Helical" evidence="1">
    <location>
        <begin position="41"/>
        <end position="60"/>
    </location>
</feature>
<dbReference type="AlphaFoldDB" id="A0A8I0AJZ5"/>
<keyword evidence="1" id="KW-1133">Transmembrane helix</keyword>
<feature type="transmembrane region" description="Helical" evidence="1">
    <location>
        <begin position="97"/>
        <end position="119"/>
    </location>
</feature>
<dbReference type="EMBL" id="JACOOX010000001">
    <property type="protein sequence ID" value="MBC5661611.1"/>
    <property type="molecule type" value="Genomic_DNA"/>
</dbReference>
<dbReference type="RefSeq" id="WP_117808504.1">
    <property type="nucleotide sequence ID" value="NZ_JACOOX010000001.1"/>
</dbReference>
<protein>
    <submittedName>
        <fullName evidence="2">TIGR04086 family membrane protein</fullName>
    </submittedName>
</protein>
<keyword evidence="1" id="KW-0472">Membrane</keyword>
<sequence length="120" mass="12731">MITGQKIFSLLKALAVSYIITAILLLITAFLMYKLGLGDTVIHLSIIIIHGISVFLGGFLTGKMVKEQKYIWGLMLGVCYVLVIGIVSFIMNGTIHISAGGTLTNVILCLAAGMLGGMLG</sequence>
<name>A0A8I0AJZ5_9FIRM</name>
<organism evidence="2 3">
    <name type="scientific">Coprococcus hominis</name>
    <name type="common">ex Liu et al. 2022</name>
    <dbReference type="NCBI Taxonomy" id="2763039"/>
    <lineage>
        <taxon>Bacteria</taxon>
        <taxon>Bacillati</taxon>
        <taxon>Bacillota</taxon>
        <taxon>Clostridia</taxon>
        <taxon>Lachnospirales</taxon>
        <taxon>Lachnospiraceae</taxon>
        <taxon>Coprococcus</taxon>
    </lineage>
</organism>
<accession>A0A8I0AJZ5</accession>
<keyword evidence="1" id="KW-0812">Transmembrane</keyword>
<keyword evidence="3" id="KW-1185">Reference proteome</keyword>
<evidence type="ECO:0000313" key="2">
    <source>
        <dbReference type="EMBL" id="MBC5661611.1"/>
    </source>
</evidence>
<reference evidence="2 3" key="1">
    <citation type="submission" date="2020-08" db="EMBL/GenBank/DDBJ databases">
        <title>Genome public.</title>
        <authorList>
            <person name="Liu C."/>
            <person name="Sun Q."/>
        </authorList>
    </citation>
    <scope>NUCLEOTIDE SEQUENCE [LARGE SCALE GENOMIC DNA]</scope>
    <source>
        <strain evidence="2 3">NSJ-10</strain>
    </source>
</reference>
<feature type="transmembrane region" description="Helical" evidence="1">
    <location>
        <begin position="12"/>
        <end position="35"/>
    </location>
</feature>
<evidence type="ECO:0000256" key="1">
    <source>
        <dbReference type="SAM" id="Phobius"/>
    </source>
</evidence>
<dbReference type="Pfam" id="PF12670">
    <property type="entry name" value="DUF3792"/>
    <property type="match status" value="1"/>
</dbReference>
<dbReference type="InterPro" id="IPR023804">
    <property type="entry name" value="DUF3792_TM"/>
</dbReference>
<comment type="caution">
    <text evidence="2">The sequence shown here is derived from an EMBL/GenBank/DDBJ whole genome shotgun (WGS) entry which is preliminary data.</text>
</comment>